<reference evidence="2 3" key="1">
    <citation type="submission" date="2018-08" db="EMBL/GenBank/DDBJ databases">
        <title>The draft genome squence of Brumimicrobium sp. N62.</title>
        <authorList>
            <person name="Du Z.-J."/>
            <person name="Luo H.-R."/>
        </authorList>
    </citation>
    <scope>NUCLEOTIDE SEQUENCE [LARGE SCALE GENOMIC DNA]</scope>
    <source>
        <strain evidence="2 3">N62</strain>
    </source>
</reference>
<sequence length="147" mass="17117">MKKLMRLKPISIMILCILFFGHNAYTQLDNVETKVEEYLGKEKFELFQTSNPGLIQFLKKKSTHGFLIEDVSETKSNVLPKLGKVLYQEKEISLEAFYEATKSNDFNFLQYSFPDIDNGTFLLSKSENRMITIYSDRIINQLVNKDN</sequence>
<proteinExistence type="predicted"/>
<evidence type="ECO:0000256" key="1">
    <source>
        <dbReference type="SAM" id="SignalP"/>
    </source>
</evidence>
<organism evidence="2 3">
    <name type="scientific">Brumimicrobium aurantiacum</name>
    <dbReference type="NCBI Taxonomy" id="1737063"/>
    <lineage>
        <taxon>Bacteria</taxon>
        <taxon>Pseudomonadati</taxon>
        <taxon>Bacteroidota</taxon>
        <taxon>Flavobacteriia</taxon>
        <taxon>Flavobacteriales</taxon>
        <taxon>Crocinitomicaceae</taxon>
        <taxon>Brumimicrobium</taxon>
    </lineage>
</organism>
<feature type="signal peptide" evidence="1">
    <location>
        <begin position="1"/>
        <end position="24"/>
    </location>
</feature>
<evidence type="ECO:0000313" key="3">
    <source>
        <dbReference type="Proteomes" id="UP000257127"/>
    </source>
</evidence>
<keyword evidence="1" id="KW-0732">Signal</keyword>
<dbReference type="RefSeq" id="WP_116881352.1">
    <property type="nucleotide sequence ID" value="NZ_QURB01000007.1"/>
</dbReference>
<keyword evidence="3" id="KW-1185">Reference proteome</keyword>
<accession>A0A3E1EVR8</accession>
<dbReference type="EMBL" id="QURB01000007">
    <property type="protein sequence ID" value="RFC53656.1"/>
    <property type="molecule type" value="Genomic_DNA"/>
</dbReference>
<evidence type="ECO:0000313" key="2">
    <source>
        <dbReference type="EMBL" id="RFC53656.1"/>
    </source>
</evidence>
<dbReference type="OrthoDB" id="1467765at2"/>
<evidence type="ECO:0008006" key="4">
    <source>
        <dbReference type="Google" id="ProtNLM"/>
    </source>
</evidence>
<dbReference type="Proteomes" id="UP000257127">
    <property type="component" value="Unassembled WGS sequence"/>
</dbReference>
<gene>
    <name evidence="2" type="ORF">DXU93_11035</name>
</gene>
<protein>
    <recommendedName>
        <fullName evidence="4">DUF4252 domain-containing protein</fullName>
    </recommendedName>
</protein>
<name>A0A3E1EVR8_9FLAO</name>
<comment type="caution">
    <text evidence="2">The sequence shown here is derived from an EMBL/GenBank/DDBJ whole genome shotgun (WGS) entry which is preliminary data.</text>
</comment>
<feature type="chain" id="PRO_5017821915" description="DUF4252 domain-containing protein" evidence="1">
    <location>
        <begin position="25"/>
        <end position="147"/>
    </location>
</feature>
<dbReference type="AlphaFoldDB" id="A0A3E1EVR8"/>